<reference evidence="14 15" key="1">
    <citation type="submission" date="2020-08" db="EMBL/GenBank/DDBJ databases">
        <title>Plant Genome Project.</title>
        <authorList>
            <person name="Zhang R.-G."/>
        </authorList>
    </citation>
    <scope>NUCLEOTIDE SEQUENCE [LARGE SCALE GENOMIC DNA]</scope>
    <source>
        <tissue evidence="14">Rhizome</tissue>
    </source>
</reference>
<feature type="domain" description="PRORP" evidence="12">
    <location>
        <begin position="392"/>
        <end position="487"/>
    </location>
</feature>
<dbReference type="AlphaFoldDB" id="A0A8J5L913"/>
<evidence type="ECO:0000259" key="12">
    <source>
        <dbReference type="Pfam" id="PF16953"/>
    </source>
</evidence>
<evidence type="ECO:0000256" key="3">
    <source>
        <dbReference type="ARBA" id="ARBA00007626"/>
    </source>
</evidence>
<dbReference type="PANTHER" id="PTHR13547:SF13">
    <property type="entry name" value="PROTEINACEOUS RNASE P 2"/>
    <property type="match status" value="1"/>
</dbReference>
<dbReference type="Gene3D" id="1.25.40.10">
    <property type="entry name" value="Tetratricopeptide repeat domain"/>
    <property type="match status" value="1"/>
</dbReference>
<evidence type="ECO:0000256" key="4">
    <source>
        <dbReference type="ARBA" id="ARBA00012179"/>
    </source>
</evidence>
<dbReference type="GO" id="GO:0004526">
    <property type="term" value="F:ribonuclease P activity"/>
    <property type="evidence" value="ECO:0007669"/>
    <property type="project" value="UniProtKB-EC"/>
</dbReference>
<sequence>MAATAAPKMKTKKRNGSREGQFRYALDTCSKNGDLSGALELYETAVAEGLRLSAYHFNSLLHILSSSVENLDDESSKQSTVNTGSRVFNAMIAAGIVPNEATITSMARIASCQSDGSGADLAFDLVRNMREKYAATPRLRTYGPALFAFCRQLEAEKAYALANHMVSSAIMPEEPEIAALLDVSAKVGREGKVYEYLHMLRNNVRCVSSSTAGILEDWFNSKSAAEAGSSSWSTERVKDAIVINGRGWHGLGWLGGGRWEVNRTSVGADGHCAMCFQLLDCVDIAQKETKEFADSVANLAMERETMSNFKRFQLNTSEDSLNYVPSPKPLKVQDSYRTPTLPADPDATHSSDIDLPIAPHRGIQSCTTHPLSNYISFDYHGPAFHAFAVSLSCIEEWLEDNKGCDAIIDGANVALYQQNFADGGFSLSQLNDVASEIFRRNKKKWPLIILHNKRIQALMGDPYNRQLLDAWRSEGALYMTPSGSNDDCERQASEASMVVARPTCGLDGGGIVACAWPWWRSRGSCEAFATARRWLRGLLGCHKASMWSMSGLQVIASPGRGLAARGPRGGREACPWPPR</sequence>
<keyword evidence="5" id="KW-0819">tRNA processing</keyword>
<accession>A0A8J5L913</accession>
<dbReference type="EMBL" id="JACMSC010000008">
    <property type="protein sequence ID" value="KAG6510494.1"/>
    <property type="molecule type" value="Genomic_DNA"/>
</dbReference>
<keyword evidence="9" id="KW-0378">Hydrolase</keyword>
<evidence type="ECO:0000256" key="11">
    <source>
        <dbReference type="ARBA" id="ARBA00022842"/>
    </source>
</evidence>
<dbReference type="Proteomes" id="UP000734854">
    <property type="component" value="Unassembled WGS sequence"/>
</dbReference>
<comment type="cofactor">
    <cofactor evidence="2">
        <name>Mg(2+)</name>
        <dbReference type="ChEBI" id="CHEBI:18420"/>
    </cofactor>
</comment>
<evidence type="ECO:0000256" key="5">
    <source>
        <dbReference type="ARBA" id="ARBA00022694"/>
    </source>
</evidence>
<organism evidence="14 15">
    <name type="scientific">Zingiber officinale</name>
    <name type="common">Ginger</name>
    <name type="synonym">Amomum zingiber</name>
    <dbReference type="NCBI Taxonomy" id="94328"/>
    <lineage>
        <taxon>Eukaryota</taxon>
        <taxon>Viridiplantae</taxon>
        <taxon>Streptophyta</taxon>
        <taxon>Embryophyta</taxon>
        <taxon>Tracheophyta</taxon>
        <taxon>Spermatophyta</taxon>
        <taxon>Magnoliopsida</taxon>
        <taxon>Liliopsida</taxon>
        <taxon>Zingiberales</taxon>
        <taxon>Zingiberaceae</taxon>
        <taxon>Zingiber</taxon>
    </lineage>
</organism>
<comment type="catalytic activity">
    <reaction evidence="1">
        <text>Endonucleolytic cleavage of RNA, removing 5'-extranucleotides from tRNA precursor.</text>
        <dbReference type="EC" id="3.1.26.5"/>
    </reaction>
</comment>
<evidence type="ECO:0000256" key="2">
    <source>
        <dbReference type="ARBA" id="ARBA00001946"/>
    </source>
</evidence>
<evidence type="ECO:0000313" key="14">
    <source>
        <dbReference type="EMBL" id="KAG6510494.1"/>
    </source>
</evidence>
<evidence type="ECO:0000313" key="15">
    <source>
        <dbReference type="Proteomes" id="UP000734854"/>
    </source>
</evidence>
<keyword evidence="15" id="KW-1185">Reference proteome</keyword>
<dbReference type="Pfam" id="PF16953">
    <property type="entry name" value="PRORP"/>
    <property type="match status" value="1"/>
</dbReference>
<gene>
    <name evidence="14" type="ORF">ZIOFF_028518</name>
</gene>
<keyword evidence="8" id="KW-0677">Repeat</keyword>
<proteinExistence type="inferred from homology"/>
<evidence type="ECO:0000256" key="1">
    <source>
        <dbReference type="ARBA" id="ARBA00000928"/>
    </source>
</evidence>
<dbReference type="PANTHER" id="PTHR13547">
    <property type="match status" value="1"/>
</dbReference>
<dbReference type="Gene3D" id="3.40.50.11980">
    <property type="match status" value="1"/>
</dbReference>
<dbReference type="InterPro" id="IPR031595">
    <property type="entry name" value="PRORP_C"/>
</dbReference>
<evidence type="ECO:0000259" key="13">
    <source>
        <dbReference type="Pfam" id="PF17177"/>
    </source>
</evidence>
<evidence type="ECO:0000256" key="10">
    <source>
        <dbReference type="ARBA" id="ARBA00022833"/>
    </source>
</evidence>
<dbReference type="InterPro" id="IPR011990">
    <property type="entry name" value="TPR-like_helical_dom_sf"/>
</dbReference>
<keyword evidence="6" id="KW-0540">Nuclease</keyword>
<feature type="domain" description="PROP1-like PPR" evidence="13">
    <location>
        <begin position="10"/>
        <end position="226"/>
    </location>
</feature>
<dbReference type="GO" id="GO:0001682">
    <property type="term" value="P:tRNA 5'-leader removal"/>
    <property type="evidence" value="ECO:0007669"/>
    <property type="project" value="TreeGrafter"/>
</dbReference>
<dbReference type="Pfam" id="PF17177">
    <property type="entry name" value="PPR_long"/>
    <property type="match status" value="1"/>
</dbReference>
<evidence type="ECO:0000256" key="8">
    <source>
        <dbReference type="ARBA" id="ARBA00022737"/>
    </source>
</evidence>
<dbReference type="GO" id="GO:0046872">
    <property type="term" value="F:metal ion binding"/>
    <property type="evidence" value="ECO:0007669"/>
    <property type="project" value="UniProtKB-KW"/>
</dbReference>
<dbReference type="EC" id="3.1.26.5" evidence="4"/>
<evidence type="ECO:0000256" key="7">
    <source>
        <dbReference type="ARBA" id="ARBA00022723"/>
    </source>
</evidence>
<protein>
    <recommendedName>
        <fullName evidence="4">ribonuclease P</fullName>
        <ecNumber evidence="4">3.1.26.5</ecNumber>
    </recommendedName>
</protein>
<comment type="caution">
    <text evidence="14">The sequence shown here is derived from an EMBL/GenBank/DDBJ whole genome shotgun (WGS) entry which is preliminary data.</text>
</comment>
<evidence type="ECO:0000256" key="6">
    <source>
        <dbReference type="ARBA" id="ARBA00022722"/>
    </source>
</evidence>
<keyword evidence="7" id="KW-0479">Metal-binding</keyword>
<keyword evidence="11" id="KW-0460">Magnesium</keyword>
<dbReference type="InterPro" id="IPR033443">
    <property type="entry name" value="PROP1-like_PPR_dom"/>
</dbReference>
<name>A0A8J5L913_ZINOF</name>
<evidence type="ECO:0000256" key="9">
    <source>
        <dbReference type="ARBA" id="ARBA00022801"/>
    </source>
</evidence>
<comment type="similarity">
    <text evidence="3">Belongs to the PPR family. P subfamily.</text>
</comment>
<keyword evidence="10" id="KW-0862">Zinc</keyword>